<dbReference type="Proteomes" id="UP000027982">
    <property type="component" value="Chromosome"/>
</dbReference>
<feature type="compositionally biased region" description="Basic and acidic residues" evidence="1">
    <location>
        <begin position="26"/>
        <end position="36"/>
    </location>
</feature>
<accession>A0A068NSS7</accession>
<dbReference type="KEGG" id="fgi:OP10G_3118"/>
<reference evidence="2 3" key="1">
    <citation type="journal article" date="2014" name="PLoS ONE">
        <title>The first complete genome sequence of the class fimbriimonadia in the phylum armatimonadetes.</title>
        <authorList>
            <person name="Hu Z.Y."/>
            <person name="Wang Y.Z."/>
            <person name="Im W.T."/>
            <person name="Wang S.Y."/>
            <person name="Zhao G.P."/>
            <person name="Zheng H.J."/>
            <person name="Quan Z.X."/>
        </authorList>
    </citation>
    <scope>NUCLEOTIDE SEQUENCE [LARGE SCALE GENOMIC DNA]</scope>
    <source>
        <strain evidence="2">Gsoil 348</strain>
    </source>
</reference>
<proteinExistence type="predicted"/>
<keyword evidence="3" id="KW-1185">Reference proteome</keyword>
<organism evidence="2 3">
    <name type="scientific">Fimbriimonas ginsengisoli Gsoil 348</name>
    <dbReference type="NCBI Taxonomy" id="661478"/>
    <lineage>
        <taxon>Bacteria</taxon>
        <taxon>Bacillati</taxon>
        <taxon>Armatimonadota</taxon>
        <taxon>Fimbriimonadia</taxon>
        <taxon>Fimbriimonadales</taxon>
        <taxon>Fimbriimonadaceae</taxon>
        <taxon>Fimbriimonas</taxon>
    </lineage>
</organism>
<dbReference type="RefSeq" id="WP_158409251.1">
    <property type="nucleotide sequence ID" value="NZ_CP007139.1"/>
</dbReference>
<evidence type="ECO:0000313" key="2">
    <source>
        <dbReference type="EMBL" id="AIE86486.1"/>
    </source>
</evidence>
<sequence>MLIVAAVAAATVAGCGDPGPSGPMVDGKKIDAERNRNLSPQDQKLMTGKAQSR</sequence>
<name>A0A068NSS7_FIMGI</name>
<evidence type="ECO:0008006" key="4">
    <source>
        <dbReference type="Google" id="ProtNLM"/>
    </source>
</evidence>
<dbReference type="AlphaFoldDB" id="A0A068NSS7"/>
<feature type="compositionally biased region" description="Polar residues" evidence="1">
    <location>
        <begin position="37"/>
        <end position="53"/>
    </location>
</feature>
<evidence type="ECO:0000313" key="3">
    <source>
        <dbReference type="Proteomes" id="UP000027982"/>
    </source>
</evidence>
<dbReference type="EMBL" id="CP007139">
    <property type="protein sequence ID" value="AIE86486.1"/>
    <property type="molecule type" value="Genomic_DNA"/>
</dbReference>
<feature type="region of interest" description="Disordered" evidence="1">
    <location>
        <begin position="13"/>
        <end position="53"/>
    </location>
</feature>
<dbReference type="STRING" id="661478.OP10G_3118"/>
<evidence type="ECO:0000256" key="1">
    <source>
        <dbReference type="SAM" id="MobiDB-lite"/>
    </source>
</evidence>
<gene>
    <name evidence="2" type="ORF">OP10G_3118</name>
</gene>
<protein>
    <recommendedName>
        <fullName evidence="4">Lipoprotein</fullName>
    </recommendedName>
</protein>
<dbReference type="HOGENOM" id="CLU_3061762_0_0_0"/>